<dbReference type="AlphaFoldDB" id="A0A6C0IWN8"/>
<evidence type="ECO:0000313" key="1">
    <source>
        <dbReference type="EMBL" id="QHT95933.1"/>
    </source>
</evidence>
<accession>A0A6C0IWN8</accession>
<reference evidence="1" key="1">
    <citation type="journal article" date="2020" name="Nature">
        <title>Giant virus diversity and host interactions through global metagenomics.</title>
        <authorList>
            <person name="Schulz F."/>
            <person name="Roux S."/>
            <person name="Paez-Espino D."/>
            <person name="Jungbluth S."/>
            <person name="Walsh D.A."/>
            <person name="Denef V.J."/>
            <person name="McMahon K.D."/>
            <person name="Konstantinidis K.T."/>
            <person name="Eloe-Fadrosh E.A."/>
            <person name="Kyrpides N.C."/>
            <person name="Woyke T."/>
        </authorList>
    </citation>
    <scope>NUCLEOTIDE SEQUENCE</scope>
    <source>
        <strain evidence="1">GVMAG-M-3300024301-20</strain>
    </source>
</reference>
<dbReference type="EMBL" id="MN740248">
    <property type="protein sequence ID" value="QHT95933.1"/>
    <property type="molecule type" value="Genomic_DNA"/>
</dbReference>
<organism evidence="1">
    <name type="scientific">viral metagenome</name>
    <dbReference type="NCBI Taxonomy" id="1070528"/>
    <lineage>
        <taxon>unclassified sequences</taxon>
        <taxon>metagenomes</taxon>
        <taxon>organismal metagenomes</taxon>
    </lineage>
</organism>
<sequence length="216" mass="25395">MVQIKVFINSKIIIIICHKLLKYKSLLINRNKMTTFDSDSDSEYYVNSESETSSDIVEYLDSDLQHTSQMVLCIEEMDGRPGKEKDVDTRVFIVFDYECGGWHILGKRTDTRSISSVPFKFLSFSPEDIWTFMELIIGKAFMPMPSRNSFENCSISIYNFNNLNECEDLDDLTYEFFEENMDKSYEIAAYDEVSLSKRYIVRVLEMMEKFYNVEQI</sequence>
<name>A0A6C0IWN8_9ZZZZ</name>
<proteinExistence type="predicted"/>
<protein>
    <submittedName>
        <fullName evidence="1">Uncharacterized protein</fullName>
    </submittedName>
</protein>